<feature type="compositionally biased region" description="Polar residues" evidence="4">
    <location>
        <begin position="1"/>
        <end position="19"/>
    </location>
</feature>
<dbReference type="PANTHER" id="PTHR46391">
    <property type="entry name" value="BASIC LEUCINE ZIPPER 34"/>
    <property type="match status" value="1"/>
</dbReference>
<dbReference type="EMBL" id="RXIC02000019">
    <property type="protein sequence ID" value="KAB1225728.1"/>
    <property type="molecule type" value="Genomic_DNA"/>
</dbReference>
<evidence type="ECO:0000256" key="1">
    <source>
        <dbReference type="ARBA" id="ARBA00023015"/>
    </source>
</evidence>
<evidence type="ECO:0000256" key="2">
    <source>
        <dbReference type="ARBA" id="ARBA00023163"/>
    </source>
</evidence>
<keyword evidence="7" id="KW-1185">Reference proteome</keyword>
<evidence type="ECO:0000256" key="4">
    <source>
        <dbReference type="SAM" id="MobiDB-lite"/>
    </source>
</evidence>
<feature type="region of interest" description="Disordered" evidence="4">
    <location>
        <begin position="1"/>
        <end position="134"/>
    </location>
</feature>
<feature type="compositionally biased region" description="Polar residues" evidence="4">
    <location>
        <begin position="71"/>
        <end position="91"/>
    </location>
</feature>
<comment type="caution">
    <text evidence="6">The sequence shown here is derived from an EMBL/GenBank/DDBJ whole genome shotgun (WGS) entry which is preliminary data.</text>
</comment>
<dbReference type="AlphaFoldDB" id="A0A6A1WPP7"/>
<keyword evidence="2" id="KW-0804">Transcription</keyword>
<keyword evidence="1" id="KW-0805">Transcription regulation</keyword>
<feature type="compositionally biased region" description="Basic and acidic residues" evidence="4">
    <location>
        <begin position="122"/>
        <end position="133"/>
    </location>
</feature>
<dbReference type="PROSITE" id="PS00036">
    <property type="entry name" value="BZIP_BASIC"/>
    <property type="match status" value="1"/>
</dbReference>
<dbReference type="GO" id="GO:0045893">
    <property type="term" value="P:positive regulation of DNA-templated transcription"/>
    <property type="evidence" value="ECO:0007669"/>
    <property type="project" value="TreeGrafter"/>
</dbReference>
<dbReference type="GO" id="GO:0003700">
    <property type="term" value="F:DNA-binding transcription factor activity"/>
    <property type="evidence" value="ECO:0007669"/>
    <property type="project" value="InterPro"/>
</dbReference>
<dbReference type="Gene3D" id="1.20.5.170">
    <property type="match status" value="1"/>
</dbReference>
<evidence type="ECO:0000256" key="3">
    <source>
        <dbReference type="ARBA" id="ARBA00023242"/>
    </source>
</evidence>
<dbReference type="GO" id="GO:0003677">
    <property type="term" value="F:DNA binding"/>
    <property type="evidence" value="ECO:0007669"/>
    <property type="project" value="TreeGrafter"/>
</dbReference>
<reference evidence="6 7" key="1">
    <citation type="journal article" date="2019" name="Plant Biotechnol. J.">
        <title>The red bayberry genome and genetic basis of sex determination.</title>
        <authorList>
            <person name="Jia H.M."/>
            <person name="Jia H.J."/>
            <person name="Cai Q.L."/>
            <person name="Wang Y."/>
            <person name="Zhao H.B."/>
            <person name="Yang W.F."/>
            <person name="Wang G.Y."/>
            <person name="Li Y.H."/>
            <person name="Zhan D.L."/>
            <person name="Shen Y.T."/>
            <person name="Niu Q.F."/>
            <person name="Chang L."/>
            <person name="Qiu J."/>
            <person name="Zhao L."/>
            <person name="Xie H.B."/>
            <person name="Fu W.Y."/>
            <person name="Jin J."/>
            <person name="Li X.W."/>
            <person name="Jiao Y."/>
            <person name="Zhou C.C."/>
            <person name="Tu T."/>
            <person name="Chai C.Y."/>
            <person name="Gao J.L."/>
            <person name="Fan L.J."/>
            <person name="van de Weg E."/>
            <person name="Wang J.Y."/>
            <person name="Gao Z.S."/>
        </authorList>
    </citation>
    <scope>NUCLEOTIDE SEQUENCE [LARGE SCALE GENOMIC DNA]</scope>
    <source>
        <tissue evidence="6">Leaves</tissue>
    </source>
</reference>
<dbReference type="InterPro" id="IPR046347">
    <property type="entry name" value="bZIP_sf"/>
</dbReference>
<name>A0A6A1WPP7_9ROSI</name>
<dbReference type="SMART" id="SM00338">
    <property type="entry name" value="BRLZ"/>
    <property type="match status" value="1"/>
</dbReference>
<proteinExistence type="predicted"/>
<sequence length="372" mass="40861">MEDTNAQSGAGQRGVTSGTKRPIAVMPFAKMSPSKLPLGTSSFQVGKRPYLMNHGDSGSSSSGTKACFQPSDANSPPASTGDESNKKTQNPTPSPDRGLTSDAGKNKSVEASNGNGGRGKSGRRELDPNMDPRKLKRIMSNRASAQKSRVKKLQYAQIALLSPKVAIYKNQQRLLQLEQKTLNQQISTLARHKVLRDAEIDERKAEMNRLRQLHFNQQQQQQMYAQPRMLNWETGSEQMGHANLNQSRVGEGVYMNSNQGFQQKIDNYYQPVPIVDGTLATTAQVMTAGHDNTAQVNGLSQLNSTQQEEAEQQKRGQAWISDWELEVDQMANPSLSQSDAQQKAVNVSSNMGGIEAMVNCNASNSNARNYFV</sequence>
<keyword evidence="3" id="KW-0539">Nucleus</keyword>
<dbReference type="Proteomes" id="UP000516437">
    <property type="component" value="Chromosome 1"/>
</dbReference>
<dbReference type="CDD" id="cd14703">
    <property type="entry name" value="bZIP_plant_RF2"/>
    <property type="match status" value="1"/>
</dbReference>
<gene>
    <name evidence="6" type="ORF">CJ030_MR1G029230</name>
</gene>
<dbReference type="InterPro" id="IPR052483">
    <property type="entry name" value="bZIP_transcription_regulators"/>
</dbReference>
<organism evidence="6 7">
    <name type="scientific">Morella rubra</name>
    <name type="common">Chinese bayberry</name>
    <dbReference type="NCBI Taxonomy" id="262757"/>
    <lineage>
        <taxon>Eukaryota</taxon>
        <taxon>Viridiplantae</taxon>
        <taxon>Streptophyta</taxon>
        <taxon>Embryophyta</taxon>
        <taxon>Tracheophyta</taxon>
        <taxon>Spermatophyta</taxon>
        <taxon>Magnoliopsida</taxon>
        <taxon>eudicotyledons</taxon>
        <taxon>Gunneridae</taxon>
        <taxon>Pentapetalae</taxon>
        <taxon>rosids</taxon>
        <taxon>fabids</taxon>
        <taxon>Fagales</taxon>
        <taxon>Myricaceae</taxon>
        <taxon>Morella</taxon>
    </lineage>
</organism>
<feature type="domain" description="BZIP" evidence="5">
    <location>
        <begin position="136"/>
        <end position="151"/>
    </location>
</feature>
<dbReference type="PANTHER" id="PTHR46391:SF13">
    <property type="entry name" value="ACTIVATOR OF SPOMIN LUC3"/>
    <property type="match status" value="1"/>
</dbReference>
<dbReference type="OrthoDB" id="552661at2759"/>
<evidence type="ECO:0000313" key="6">
    <source>
        <dbReference type="EMBL" id="KAB1225728.1"/>
    </source>
</evidence>
<dbReference type="InterPro" id="IPR044759">
    <property type="entry name" value="bZIP_RF2"/>
</dbReference>
<dbReference type="GO" id="GO:0005634">
    <property type="term" value="C:nucleus"/>
    <property type="evidence" value="ECO:0007669"/>
    <property type="project" value="TreeGrafter"/>
</dbReference>
<evidence type="ECO:0000259" key="5">
    <source>
        <dbReference type="PROSITE" id="PS00036"/>
    </source>
</evidence>
<dbReference type="SUPFAM" id="SSF57959">
    <property type="entry name" value="Leucine zipper domain"/>
    <property type="match status" value="1"/>
</dbReference>
<dbReference type="InterPro" id="IPR004827">
    <property type="entry name" value="bZIP"/>
</dbReference>
<accession>A0A6A1WPP7</accession>
<evidence type="ECO:0000313" key="7">
    <source>
        <dbReference type="Proteomes" id="UP000516437"/>
    </source>
</evidence>
<protein>
    <recommendedName>
        <fullName evidence="5">BZIP domain-containing protein</fullName>
    </recommendedName>
</protein>